<dbReference type="Proteomes" id="UP000605670">
    <property type="component" value="Unassembled WGS sequence"/>
</dbReference>
<reference evidence="2" key="2">
    <citation type="submission" date="2020-09" db="EMBL/GenBank/DDBJ databases">
        <authorList>
            <person name="Sun Q."/>
            <person name="Zhou Y."/>
        </authorList>
    </citation>
    <scope>NUCLEOTIDE SEQUENCE</scope>
    <source>
        <strain evidence="2">CGMCC 1.12160</strain>
    </source>
</reference>
<accession>A0A917BGT3</accession>
<dbReference type="PANTHER" id="PTHR37850">
    <property type="entry name" value="STRU PROTEIN"/>
    <property type="match status" value="1"/>
</dbReference>
<evidence type="ECO:0000313" key="2">
    <source>
        <dbReference type="EMBL" id="GGF40371.1"/>
    </source>
</evidence>
<dbReference type="InterPro" id="IPR048423">
    <property type="entry name" value="DRL_cat"/>
</dbReference>
<keyword evidence="3" id="KW-1185">Reference proteome</keyword>
<dbReference type="RefSeq" id="WP_229734810.1">
    <property type="nucleotide sequence ID" value="NZ_BAABKH010000010.1"/>
</dbReference>
<dbReference type="SUPFAM" id="SSF51735">
    <property type="entry name" value="NAD(P)-binding Rossmann-fold domains"/>
    <property type="match status" value="1"/>
</dbReference>
<evidence type="ECO:0000313" key="3">
    <source>
        <dbReference type="Proteomes" id="UP000605670"/>
    </source>
</evidence>
<dbReference type="PANTHER" id="PTHR37850:SF3">
    <property type="entry name" value="BLR7815 PROTEIN"/>
    <property type="match status" value="1"/>
</dbReference>
<organism evidence="2 3">
    <name type="scientific">Ornithinimicrobium tianjinense</name>
    <dbReference type="NCBI Taxonomy" id="1195761"/>
    <lineage>
        <taxon>Bacteria</taxon>
        <taxon>Bacillati</taxon>
        <taxon>Actinomycetota</taxon>
        <taxon>Actinomycetes</taxon>
        <taxon>Micrococcales</taxon>
        <taxon>Ornithinimicrobiaceae</taxon>
        <taxon>Ornithinimicrobium</taxon>
    </lineage>
</organism>
<feature type="domain" description="Oxidoreductase DRL-like catalytic" evidence="1">
    <location>
        <begin position="229"/>
        <end position="337"/>
    </location>
</feature>
<name>A0A917BGT3_9MICO</name>
<comment type="caution">
    <text evidence="2">The sequence shown here is derived from an EMBL/GenBank/DDBJ whole genome shotgun (WGS) entry which is preliminary data.</text>
</comment>
<dbReference type="Pfam" id="PF21135">
    <property type="entry name" value="DRL_cat"/>
    <property type="match status" value="1"/>
</dbReference>
<sequence length="439" mass="46217">MEDIRVALTGAAGGYGRTLLQQLRLRSDMRATVLVDPDTDAVEAMLASLGVPTDEVEVCRTPDDAQAAVSSGRVVVAVPEALDERSYDVLVEATGRPAAGFRFARDALLHGKGVVMVSKEVDSAAGRHLAQLARRCRVGYLPGRGDQPANLLELLDRVQDLGLDVVAAGKAGEYDLHFDPTSGVAALNGRTEHAPGLAGTLVPDADLRGSLARRAGSVGTLLRHVAADYCEMAVVSQYSGLGSDGLTMHYPLARPAELADIYAEHADGGLLTSTGVLDVFVMLRLPGEASFAGGVFVVVRTGDPQTWAMLRDKGHVVSRDGRYACIYHPYHLMGVETPASVAQAASGVVRAPQPHGVSMAARATQAIPVGSVLRVAGHHHEIAGCEPVFVSTQSSPAEACPFYLLDGARTRRNIRPGEVLRLDDVDGVDAEVLDALVSG</sequence>
<dbReference type="Gene3D" id="3.40.50.720">
    <property type="entry name" value="NAD(P)-binding Rossmann-like Domain"/>
    <property type="match status" value="1"/>
</dbReference>
<dbReference type="AlphaFoldDB" id="A0A917BGT3"/>
<protein>
    <submittedName>
        <fullName evidence="2">NAD-binding homoserine dehydrogenase</fullName>
    </submittedName>
</protein>
<proteinExistence type="predicted"/>
<dbReference type="EMBL" id="BMEM01000001">
    <property type="protein sequence ID" value="GGF40371.1"/>
    <property type="molecule type" value="Genomic_DNA"/>
</dbReference>
<reference evidence="2" key="1">
    <citation type="journal article" date="2014" name="Int. J. Syst. Evol. Microbiol.">
        <title>Complete genome sequence of Corynebacterium casei LMG S-19264T (=DSM 44701T), isolated from a smear-ripened cheese.</title>
        <authorList>
            <consortium name="US DOE Joint Genome Institute (JGI-PGF)"/>
            <person name="Walter F."/>
            <person name="Albersmeier A."/>
            <person name="Kalinowski J."/>
            <person name="Ruckert C."/>
        </authorList>
    </citation>
    <scope>NUCLEOTIDE SEQUENCE</scope>
    <source>
        <strain evidence="2">CGMCC 1.12160</strain>
    </source>
</reference>
<dbReference type="InterPro" id="IPR036291">
    <property type="entry name" value="NAD(P)-bd_dom_sf"/>
</dbReference>
<gene>
    <name evidence="2" type="ORF">GCM10011366_05000</name>
</gene>
<evidence type="ECO:0000259" key="1">
    <source>
        <dbReference type="Pfam" id="PF21135"/>
    </source>
</evidence>